<dbReference type="PROSITE" id="PS50297">
    <property type="entry name" value="ANK_REP_REGION"/>
    <property type="match status" value="2"/>
</dbReference>
<comment type="caution">
    <text evidence="10">The sequence shown here is derived from an EMBL/GenBank/DDBJ whole genome shotgun (WGS) entry which is preliminary data.</text>
</comment>
<dbReference type="Pfam" id="PF25512">
    <property type="entry name" value="zf-CCCH_AtC3H23"/>
    <property type="match status" value="1"/>
</dbReference>
<feature type="compositionally biased region" description="Basic and acidic residues" evidence="8">
    <location>
        <begin position="680"/>
        <end position="698"/>
    </location>
</feature>
<evidence type="ECO:0000256" key="2">
    <source>
        <dbReference type="ARBA" id="ARBA00022737"/>
    </source>
</evidence>
<dbReference type="PRINTS" id="PR01415">
    <property type="entry name" value="ANKYRIN"/>
</dbReference>
<dbReference type="PANTHER" id="PTHR14493">
    <property type="entry name" value="UNKEMPT FAMILY MEMBER"/>
    <property type="match status" value="1"/>
</dbReference>
<evidence type="ECO:0000256" key="4">
    <source>
        <dbReference type="ARBA" id="ARBA00022833"/>
    </source>
</evidence>
<dbReference type="SUPFAM" id="SSF48403">
    <property type="entry name" value="Ankyrin repeat"/>
    <property type="match status" value="1"/>
</dbReference>
<protein>
    <recommendedName>
        <fullName evidence="9">C3H1-type domain-containing protein</fullName>
    </recommendedName>
</protein>
<keyword evidence="4 7" id="KW-0862">Zinc</keyword>
<dbReference type="EMBL" id="JAUHHV010000004">
    <property type="protein sequence ID" value="KAK1427112.1"/>
    <property type="molecule type" value="Genomic_DNA"/>
</dbReference>
<keyword evidence="2" id="KW-0677">Repeat</keyword>
<dbReference type="Gene3D" id="1.25.40.20">
    <property type="entry name" value="Ankyrin repeat-containing domain"/>
    <property type="match status" value="1"/>
</dbReference>
<feature type="compositionally biased region" description="Low complexity" evidence="8">
    <location>
        <begin position="606"/>
        <end position="619"/>
    </location>
</feature>
<feature type="region of interest" description="Disordered" evidence="8">
    <location>
        <begin position="680"/>
        <end position="717"/>
    </location>
</feature>
<dbReference type="PANTHER" id="PTHR14493:SF50">
    <property type="entry name" value="RING FINGER PROTEIN UNKEMPT"/>
    <property type="match status" value="1"/>
</dbReference>
<feature type="region of interest" description="Disordered" evidence="8">
    <location>
        <begin position="599"/>
        <end position="632"/>
    </location>
</feature>
<gene>
    <name evidence="10" type="ORF">QVD17_15795</name>
</gene>
<dbReference type="GO" id="GO:0006355">
    <property type="term" value="P:regulation of DNA-templated transcription"/>
    <property type="evidence" value="ECO:0007669"/>
    <property type="project" value="UniProtKB-ARBA"/>
</dbReference>
<dbReference type="PROSITE" id="PS50088">
    <property type="entry name" value="ANK_REPEAT"/>
    <property type="match status" value="2"/>
</dbReference>
<dbReference type="SMART" id="SM00248">
    <property type="entry name" value="ANK"/>
    <property type="match status" value="2"/>
</dbReference>
<organism evidence="10 11">
    <name type="scientific">Tagetes erecta</name>
    <name type="common">African marigold</name>
    <dbReference type="NCBI Taxonomy" id="13708"/>
    <lineage>
        <taxon>Eukaryota</taxon>
        <taxon>Viridiplantae</taxon>
        <taxon>Streptophyta</taxon>
        <taxon>Embryophyta</taxon>
        <taxon>Tracheophyta</taxon>
        <taxon>Spermatophyta</taxon>
        <taxon>Magnoliopsida</taxon>
        <taxon>eudicotyledons</taxon>
        <taxon>Gunneridae</taxon>
        <taxon>Pentapetalae</taxon>
        <taxon>asterids</taxon>
        <taxon>campanulids</taxon>
        <taxon>Asterales</taxon>
        <taxon>Asteraceae</taxon>
        <taxon>Asteroideae</taxon>
        <taxon>Heliantheae alliance</taxon>
        <taxon>Tageteae</taxon>
        <taxon>Tagetes</taxon>
    </lineage>
</organism>
<dbReference type="Pfam" id="PF12796">
    <property type="entry name" value="Ank_2"/>
    <property type="match status" value="1"/>
</dbReference>
<keyword evidence="1 7" id="KW-0479">Metal-binding</keyword>
<evidence type="ECO:0000256" key="5">
    <source>
        <dbReference type="ARBA" id="ARBA00023125"/>
    </source>
</evidence>
<evidence type="ECO:0000256" key="8">
    <source>
        <dbReference type="SAM" id="MobiDB-lite"/>
    </source>
</evidence>
<dbReference type="PROSITE" id="PS50103">
    <property type="entry name" value="ZF_C3H1"/>
    <property type="match status" value="1"/>
</dbReference>
<dbReference type="InterPro" id="IPR002110">
    <property type="entry name" value="Ankyrin_rpt"/>
</dbReference>
<feature type="repeat" description="ANK" evidence="6">
    <location>
        <begin position="193"/>
        <end position="228"/>
    </location>
</feature>
<keyword evidence="5" id="KW-0238">DNA-binding</keyword>
<dbReference type="Proteomes" id="UP001229421">
    <property type="component" value="Unassembled WGS sequence"/>
</dbReference>
<evidence type="ECO:0000256" key="7">
    <source>
        <dbReference type="PROSITE-ProRule" id="PRU00723"/>
    </source>
</evidence>
<dbReference type="InterPro" id="IPR000571">
    <property type="entry name" value="Znf_CCCH"/>
</dbReference>
<keyword evidence="3 7" id="KW-0863">Zinc-finger</keyword>
<dbReference type="InterPro" id="IPR057444">
    <property type="entry name" value="Znf-CCCH_AtC3H23-like"/>
</dbReference>
<dbReference type="AlphaFoldDB" id="A0AAD8NZX9"/>
<dbReference type="SMART" id="SM00356">
    <property type="entry name" value="ZnF_C3H1"/>
    <property type="match status" value="2"/>
</dbReference>
<dbReference type="GO" id="GO:0008270">
    <property type="term" value="F:zinc ion binding"/>
    <property type="evidence" value="ECO:0007669"/>
    <property type="project" value="UniProtKB-KW"/>
</dbReference>
<evidence type="ECO:0000256" key="6">
    <source>
        <dbReference type="PROSITE-ProRule" id="PRU00023"/>
    </source>
</evidence>
<evidence type="ECO:0000313" key="10">
    <source>
        <dbReference type="EMBL" id="KAK1427112.1"/>
    </source>
</evidence>
<name>A0AAD8NZX9_TARER</name>
<evidence type="ECO:0000256" key="3">
    <source>
        <dbReference type="ARBA" id="ARBA00022771"/>
    </source>
</evidence>
<dbReference type="Gene3D" id="3.30.1370.210">
    <property type="match status" value="1"/>
</dbReference>
<reference evidence="10" key="1">
    <citation type="journal article" date="2023" name="bioRxiv">
        <title>Improved chromosome-level genome assembly for marigold (Tagetes erecta).</title>
        <authorList>
            <person name="Jiang F."/>
            <person name="Yuan L."/>
            <person name="Wang S."/>
            <person name="Wang H."/>
            <person name="Xu D."/>
            <person name="Wang A."/>
            <person name="Fan W."/>
        </authorList>
    </citation>
    <scope>NUCLEOTIDE SEQUENCE</scope>
    <source>
        <strain evidence="10">WSJ</strain>
        <tissue evidence="10">Leaf</tissue>
    </source>
</reference>
<evidence type="ECO:0000259" key="9">
    <source>
        <dbReference type="PROSITE" id="PS50103"/>
    </source>
</evidence>
<feature type="zinc finger region" description="C3H1-type" evidence="7">
    <location>
        <begin position="353"/>
        <end position="375"/>
    </location>
</feature>
<keyword evidence="6" id="KW-0040">ANK repeat</keyword>
<dbReference type="InterPro" id="IPR036770">
    <property type="entry name" value="Ankyrin_rpt-contain_sf"/>
</dbReference>
<dbReference type="FunFam" id="3.30.1370.210:FF:000009">
    <property type="entry name" value="Zinc finger CCCH domain-containing protein 66"/>
    <property type="match status" value="1"/>
</dbReference>
<dbReference type="InterPro" id="IPR045234">
    <property type="entry name" value="Unkempt-like"/>
</dbReference>
<sequence length="740" mass="81233">MISCIVSILRSTLYIAYPVKTRKDFENEDIGNGEESRRRRSFSLLKQSSFTNRFFRSSSHSSISPIIRSDDDIKHNSADQDHGLGNKLSVVVFFPSTNSANMSQLSVETGDTFATLLELAANNDIEGFKTAIESDPSSIDEVGLWYGRQKGSKQMVFEDRTPLMVAAMYGSIDVIKLILSHSNADVNRLCGADTTTALHCAASGGSTNAAEVIKLLLSAGADPNLIDVNGLRPVDVIVVSPKFPGMKKALEELLGVAESENTVLSLPELEPEQEPSQELDLSSIDSKREYPIDPSLPDIKNSIYSTDEFRMYSFKIRPCSRAYSHDWTECPFVHPGENARRRDPRKYHYSCVPCPDFRKGTCRGGDMCEYAHGVFECWLHPAQYRTRLCKDGLGCNRRVCFFAHTRDELRPLFVSTGSVIPSPRSTAGPSAMDFAASMSMMHGMSPGSSFTPPLSPNANGNWSQPNVPSLHLPGSNLQSSRLRSSLNARDLDQELNIQILNELNRQQRPILTPTKLDDIFAAESSSPRFSDQSVFSPRHASSVFNQFQQQQSMLSPINTNFSPKNTAFSVQSPGRMSPRNVDRVDPISPMSSRVSMLARENPQQFRSLSSRELGSRSSGITGSGVDPWSKWGSGNEKADWGVNVNADEFGKLQRSSSFGNGGNNGEEPDLSWVQSLVKETPPEKVAAHDSSGGRDGRPSADGGSGSGGVNPNTQIAEMDQSALSAWIEQMHLDHLVAQEN</sequence>
<feature type="domain" description="C3H1-type" evidence="9">
    <location>
        <begin position="353"/>
        <end position="375"/>
    </location>
</feature>
<evidence type="ECO:0000313" key="11">
    <source>
        <dbReference type="Proteomes" id="UP001229421"/>
    </source>
</evidence>
<dbReference type="GO" id="GO:0003677">
    <property type="term" value="F:DNA binding"/>
    <property type="evidence" value="ECO:0007669"/>
    <property type="project" value="UniProtKB-KW"/>
</dbReference>
<feature type="repeat" description="ANK" evidence="6">
    <location>
        <begin position="158"/>
        <end position="182"/>
    </location>
</feature>
<accession>A0AAD8NZX9</accession>
<evidence type="ECO:0000256" key="1">
    <source>
        <dbReference type="ARBA" id="ARBA00022723"/>
    </source>
</evidence>
<keyword evidence="11" id="KW-1185">Reference proteome</keyword>
<proteinExistence type="predicted"/>